<dbReference type="Proteomes" id="UP000823388">
    <property type="component" value="Chromosome 5K"/>
</dbReference>
<proteinExistence type="predicted"/>
<sequence length="115" mass="11926">MRPQVLFVTLAALAVLAALPLGGKGHGEEEGGGAAAVGSRVVGASVSSWCCDECGDCLPMSRVCQCKDKSRFGCHSFCVVCLPVPGDDGEFTGFQCMDYRFGICQRNCTTPAAAA</sequence>
<evidence type="ECO:0000256" key="2">
    <source>
        <dbReference type="ARBA" id="ARBA00023157"/>
    </source>
</evidence>
<dbReference type="EMBL" id="CM029045">
    <property type="protein sequence ID" value="KAG2601928.1"/>
    <property type="molecule type" value="Genomic_DNA"/>
</dbReference>
<evidence type="ECO:0000256" key="1">
    <source>
        <dbReference type="ARBA" id="ARBA00022690"/>
    </source>
</evidence>
<feature type="signal peptide" evidence="3">
    <location>
        <begin position="1"/>
        <end position="25"/>
    </location>
</feature>
<dbReference type="AlphaFoldDB" id="A0A8T0SX97"/>
<dbReference type="Gene3D" id="2.10.69.10">
    <property type="entry name" value="Cysteine Protease (Bromelain) Inhibitor, subunit H"/>
    <property type="match status" value="1"/>
</dbReference>
<keyword evidence="2" id="KW-1015">Disulfide bond</keyword>
<dbReference type="GO" id="GO:0004867">
    <property type="term" value="F:serine-type endopeptidase inhibitor activity"/>
    <property type="evidence" value="ECO:0007669"/>
    <property type="project" value="InterPro"/>
</dbReference>
<dbReference type="InterPro" id="IPR035995">
    <property type="entry name" value="Bowman-Birk_prot_inh"/>
</dbReference>
<feature type="chain" id="PRO_5035802076" description="Bowman-Birk serine protease inhibitors family domain-containing protein" evidence="3">
    <location>
        <begin position="26"/>
        <end position="115"/>
    </location>
</feature>
<keyword evidence="1" id="KW-0646">Protease inhibitor</keyword>
<organism evidence="5 6">
    <name type="scientific">Panicum virgatum</name>
    <name type="common">Blackwell switchgrass</name>
    <dbReference type="NCBI Taxonomy" id="38727"/>
    <lineage>
        <taxon>Eukaryota</taxon>
        <taxon>Viridiplantae</taxon>
        <taxon>Streptophyta</taxon>
        <taxon>Embryophyta</taxon>
        <taxon>Tracheophyta</taxon>
        <taxon>Spermatophyta</taxon>
        <taxon>Magnoliopsida</taxon>
        <taxon>Liliopsida</taxon>
        <taxon>Poales</taxon>
        <taxon>Poaceae</taxon>
        <taxon>PACMAD clade</taxon>
        <taxon>Panicoideae</taxon>
        <taxon>Panicodae</taxon>
        <taxon>Paniceae</taxon>
        <taxon>Panicinae</taxon>
        <taxon>Panicum</taxon>
        <taxon>Panicum sect. Hiantes</taxon>
    </lineage>
</organism>
<keyword evidence="3" id="KW-0732">Signal</keyword>
<dbReference type="GO" id="GO:0005576">
    <property type="term" value="C:extracellular region"/>
    <property type="evidence" value="ECO:0007669"/>
    <property type="project" value="InterPro"/>
</dbReference>
<reference evidence="5" key="1">
    <citation type="submission" date="2020-05" db="EMBL/GenBank/DDBJ databases">
        <title>WGS assembly of Panicum virgatum.</title>
        <authorList>
            <person name="Lovell J.T."/>
            <person name="Jenkins J."/>
            <person name="Shu S."/>
            <person name="Juenger T.E."/>
            <person name="Schmutz J."/>
        </authorList>
    </citation>
    <scope>NUCLEOTIDE SEQUENCE</scope>
    <source>
        <strain evidence="5">AP13</strain>
    </source>
</reference>
<comment type="caution">
    <text evidence="5">The sequence shown here is derived from an EMBL/GenBank/DDBJ whole genome shotgun (WGS) entry which is preliminary data.</text>
</comment>
<evidence type="ECO:0000259" key="4">
    <source>
        <dbReference type="SMART" id="SM00269"/>
    </source>
</evidence>
<evidence type="ECO:0000313" key="6">
    <source>
        <dbReference type="Proteomes" id="UP000823388"/>
    </source>
</evidence>
<gene>
    <name evidence="5" type="ORF">PVAP13_5KG626800</name>
</gene>
<dbReference type="SMART" id="SM00269">
    <property type="entry name" value="BowB"/>
    <property type="match status" value="1"/>
</dbReference>
<protein>
    <recommendedName>
        <fullName evidence="4">Bowman-Birk serine protease inhibitors family domain-containing protein</fullName>
    </recommendedName>
</protein>
<feature type="domain" description="Bowman-Birk serine protease inhibitors family" evidence="4">
    <location>
        <begin position="50"/>
        <end position="108"/>
    </location>
</feature>
<accession>A0A8T0SX97</accession>
<evidence type="ECO:0000256" key="3">
    <source>
        <dbReference type="SAM" id="SignalP"/>
    </source>
</evidence>
<keyword evidence="6" id="KW-1185">Reference proteome</keyword>
<dbReference type="InterPro" id="IPR000877">
    <property type="entry name" value="Prot_inh_BBI"/>
</dbReference>
<evidence type="ECO:0000313" key="5">
    <source>
        <dbReference type="EMBL" id="KAG2601928.1"/>
    </source>
</evidence>
<dbReference type="SUPFAM" id="SSF57247">
    <property type="entry name" value="Bowman-Birk inhibitor, BBI"/>
    <property type="match status" value="1"/>
</dbReference>
<name>A0A8T0SX97_PANVG</name>